<evidence type="ECO:0000256" key="1">
    <source>
        <dbReference type="SAM" id="Phobius"/>
    </source>
</evidence>
<dbReference type="EMBL" id="JAXRVB010000009">
    <property type="protein sequence ID" value="MDZ5764922.1"/>
    <property type="molecule type" value="Genomic_DNA"/>
</dbReference>
<accession>A0AAJ2TK67</accession>
<feature type="transmembrane region" description="Helical" evidence="1">
    <location>
        <begin position="21"/>
        <end position="42"/>
    </location>
</feature>
<sequence>MSELLRWARKKSMQIAEWTRRYVVGALMVAFGAGAAAATLFVGVPELRSAEAASWASAIAAIAAVVVALWLASEARRRQRAERVEAGRIAFISLWPRLHRAQAQVSGISGFLRCQEHVPAAAEAEKLTVMIDALEDELGRIGASTSSLDIELAQRVTGAIALAGYVARQARRFTEPSPPRNRLELWEGFRMEWANDGTTATTLLLTLSGDAEAEANRVTRRASVAPSRDDKVPS</sequence>
<evidence type="ECO:0008006" key="4">
    <source>
        <dbReference type="Google" id="ProtNLM"/>
    </source>
</evidence>
<dbReference type="RefSeq" id="WP_158230225.1">
    <property type="nucleotide sequence ID" value="NZ_JAKJQX010000026.1"/>
</dbReference>
<dbReference type="AlphaFoldDB" id="A0AAJ2TK67"/>
<evidence type="ECO:0000313" key="2">
    <source>
        <dbReference type="EMBL" id="MDZ5764922.1"/>
    </source>
</evidence>
<name>A0AAJ2TK67_STEMA</name>
<keyword evidence="1" id="KW-0812">Transmembrane</keyword>
<gene>
    <name evidence="2" type="ORF">U4I38_10610</name>
</gene>
<keyword evidence="1" id="KW-0472">Membrane</keyword>
<evidence type="ECO:0000313" key="3">
    <source>
        <dbReference type="Proteomes" id="UP001288387"/>
    </source>
</evidence>
<dbReference type="Proteomes" id="UP001288387">
    <property type="component" value="Unassembled WGS sequence"/>
</dbReference>
<proteinExistence type="predicted"/>
<protein>
    <recommendedName>
        <fullName evidence="4">Transmembrane protein</fullName>
    </recommendedName>
</protein>
<feature type="transmembrane region" description="Helical" evidence="1">
    <location>
        <begin position="54"/>
        <end position="73"/>
    </location>
</feature>
<comment type="caution">
    <text evidence="2">The sequence shown here is derived from an EMBL/GenBank/DDBJ whole genome shotgun (WGS) entry which is preliminary data.</text>
</comment>
<organism evidence="2 3">
    <name type="scientific">Stenotrophomonas maltophilia</name>
    <name type="common">Pseudomonas maltophilia</name>
    <name type="synonym">Xanthomonas maltophilia</name>
    <dbReference type="NCBI Taxonomy" id="40324"/>
    <lineage>
        <taxon>Bacteria</taxon>
        <taxon>Pseudomonadati</taxon>
        <taxon>Pseudomonadota</taxon>
        <taxon>Gammaproteobacteria</taxon>
        <taxon>Lysobacterales</taxon>
        <taxon>Lysobacteraceae</taxon>
        <taxon>Stenotrophomonas</taxon>
        <taxon>Stenotrophomonas maltophilia group</taxon>
    </lineage>
</organism>
<keyword evidence="1" id="KW-1133">Transmembrane helix</keyword>
<reference evidence="2" key="1">
    <citation type="submission" date="2023-12" db="EMBL/GenBank/DDBJ databases">
        <title>'Antibacterial potential of Stenotrophomonas maltophilia cystic fibrosis isolates' (manuscript under preparation).</title>
        <authorList>
            <person name="Crisan C.V."/>
            <person name="Pettis M."/>
            <person name="Goldberg J.B."/>
        </authorList>
    </citation>
    <scope>NUCLEOTIDE SEQUENCE</scope>
    <source>
        <strain evidence="2">CCV129</strain>
    </source>
</reference>